<evidence type="ECO:0000313" key="2">
    <source>
        <dbReference type="EMBL" id="TLU92363.1"/>
    </source>
</evidence>
<keyword evidence="3" id="KW-1185">Reference proteome</keyword>
<reference evidence="2 3" key="1">
    <citation type="submission" date="2019-05" db="EMBL/GenBank/DDBJ databases">
        <authorList>
            <person name="Qu J.-H."/>
        </authorList>
    </citation>
    <scope>NUCLEOTIDE SEQUENCE [LARGE SCALE GENOMIC DNA]</scope>
    <source>
        <strain evidence="2 3">Z12</strain>
    </source>
</reference>
<evidence type="ECO:0000313" key="3">
    <source>
        <dbReference type="Proteomes" id="UP000309788"/>
    </source>
</evidence>
<dbReference type="EMBL" id="VCEI01000025">
    <property type="protein sequence ID" value="TLU92363.1"/>
    <property type="molecule type" value="Genomic_DNA"/>
</dbReference>
<dbReference type="RefSeq" id="WP_138282471.1">
    <property type="nucleotide sequence ID" value="NZ_BMGE01000003.1"/>
</dbReference>
<feature type="region of interest" description="Disordered" evidence="1">
    <location>
        <begin position="134"/>
        <end position="157"/>
    </location>
</feature>
<evidence type="ECO:0000256" key="1">
    <source>
        <dbReference type="SAM" id="MobiDB-lite"/>
    </source>
</evidence>
<dbReference type="Proteomes" id="UP000309788">
    <property type="component" value="Unassembled WGS sequence"/>
</dbReference>
<gene>
    <name evidence="2" type="ORF">FEM55_16715</name>
</gene>
<protein>
    <submittedName>
        <fullName evidence="2">Uncharacterized protein</fullName>
    </submittedName>
</protein>
<proteinExistence type="predicted"/>
<comment type="caution">
    <text evidence="2">The sequence shown here is derived from an EMBL/GenBank/DDBJ whole genome shotgun (WGS) entry which is preliminary data.</text>
</comment>
<accession>A0A5R9KBZ2</accession>
<sequence>MKAKAIKFFSPQENSSKTEVSKPKLTGYISGSGKIILPVIALQELDIEAEKARFKIGTDQGKRKFKSVYLIPSEDENETFPLVKSGRGYVIPLGKILKQGGIDFENNKYTFAINPFHYDEGVVGYELILSSEEPAAPTTGKRRGRKPKIAADQMEQA</sequence>
<organism evidence="2 3">
    <name type="scientific">Dyadobacter sediminis</name>
    <dbReference type="NCBI Taxonomy" id="1493691"/>
    <lineage>
        <taxon>Bacteria</taxon>
        <taxon>Pseudomonadati</taxon>
        <taxon>Bacteroidota</taxon>
        <taxon>Cytophagia</taxon>
        <taxon>Cytophagales</taxon>
        <taxon>Spirosomataceae</taxon>
        <taxon>Dyadobacter</taxon>
    </lineage>
</organism>
<dbReference type="AlphaFoldDB" id="A0A5R9KBZ2"/>
<dbReference type="OrthoDB" id="951070at2"/>
<name>A0A5R9KBZ2_9BACT</name>